<dbReference type="FunFam" id="2.60.40.10:FF:000211">
    <property type="entry name" value="Obscurin-like protein 1"/>
    <property type="match status" value="4"/>
</dbReference>
<dbReference type="CDD" id="cd12025">
    <property type="entry name" value="SH3_Obscurin_like"/>
    <property type="match status" value="1"/>
</dbReference>
<evidence type="ECO:0000256" key="20">
    <source>
        <dbReference type="ARBA" id="ARBA00023319"/>
    </source>
</evidence>
<dbReference type="eggNOG" id="KOG0032">
    <property type="taxonomic scope" value="Eukaryota"/>
</dbReference>
<dbReference type="InterPro" id="IPR013098">
    <property type="entry name" value="Ig_I-set"/>
</dbReference>
<evidence type="ECO:0000256" key="13">
    <source>
        <dbReference type="ARBA" id="ARBA00022741"/>
    </source>
</evidence>
<keyword evidence="19" id="KW-0539">Nucleus</keyword>
<dbReference type="InterPro" id="IPR000219">
    <property type="entry name" value="DH_dom"/>
</dbReference>
<dbReference type="STRING" id="8469.M7C5P7"/>
<feature type="domain" description="Ig-like" evidence="28">
    <location>
        <begin position="286"/>
        <end position="375"/>
    </location>
</feature>
<evidence type="ECO:0000256" key="21">
    <source>
        <dbReference type="ARBA" id="ARBA00047899"/>
    </source>
</evidence>
<comment type="subcellular location">
    <subcellularLocation>
        <location evidence="3">Cytoplasm</location>
    </subcellularLocation>
    <subcellularLocation>
        <location evidence="2">Nucleus</location>
    </subcellularLocation>
</comment>
<feature type="domain" description="Ig-like" evidence="28">
    <location>
        <begin position="3462"/>
        <end position="3546"/>
    </location>
</feature>
<evidence type="ECO:0000259" key="28">
    <source>
        <dbReference type="PROSITE" id="PS50835"/>
    </source>
</evidence>
<evidence type="ECO:0000256" key="19">
    <source>
        <dbReference type="ARBA" id="ARBA00023242"/>
    </source>
</evidence>
<dbReference type="CDD" id="cd00063">
    <property type="entry name" value="FN3"/>
    <property type="match status" value="1"/>
</dbReference>
<dbReference type="InterPro" id="IPR013106">
    <property type="entry name" value="Ig_V-set"/>
</dbReference>
<dbReference type="Gene3D" id="2.60.40.10">
    <property type="entry name" value="Immunoglobulins"/>
    <property type="match status" value="69"/>
</dbReference>
<feature type="domain" description="Ig-like" evidence="28">
    <location>
        <begin position="4701"/>
        <end position="4784"/>
    </location>
</feature>
<evidence type="ECO:0000256" key="15">
    <source>
        <dbReference type="ARBA" id="ARBA00022840"/>
    </source>
</evidence>
<feature type="compositionally biased region" description="Polar residues" evidence="24">
    <location>
        <begin position="7227"/>
        <end position="7241"/>
    </location>
</feature>
<feature type="domain" description="Ig-like" evidence="28">
    <location>
        <begin position="4349"/>
        <end position="4420"/>
    </location>
</feature>
<comment type="cofactor">
    <cofactor evidence="1">
        <name>Mg(2+)</name>
        <dbReference type="ChEBI" id="CHEBI:18420"/>
    </cofactor>
</comment>
<dbReference type="InterPro" id="IPR036028">
    <property type="entry name" value="SH3-like_dom_sf"/>
</dbReference>
<dbReference type="CDD" id="cd00096">
    <property type="entry name" value="Ig"/>
    <property type="match status" value="10"/>
</dbReference>
<dbReference type="FunFam" id="2.60.40.10:FF:000421">
    <property type="entry name" value="LOW QUALITY PROTEIN: obscurin"/>
    <property type="match status" value="3"/>
</dbReference>
<dbReference type="InterPro" id="IPR036116">
    <property type="entry name" value="FN3_sf"/>
</dbReference>
<feature type="domain" description="Ig-like" evidence="28">
    <location>
        <begin position="2479"/>
        <end position="2563"/>
    </location>
</feature>
<dbReference type="InterPro" id="IPR013783">
    <property type="entry name" value="Ig-like_fold"/>
</dbReference>
<feature type="domain" description="Ig-like" evidence="28">
    <location>
        <begin position="1937"/>
        <end position="2025"/>
    </location>
</feature>
<evidence type="ECO:0000256" key="11">
    <source>
        <dbReference type="ARBA" id="ARBA00022723"/>
    </source>
</evidence>
<feature type="domain" description="Ig-like" evidence="28">
    <location>
        <begin position="1405"/>
        <end position="1473"/>
    </location>
</feature>
<comment type="catalytic activity">
    <reaction evidence="22">
        <text>L-seryl-[protein] + ATP = O-phospho-L-seryl-[protein] + ADP + H(+)</text>
        <dbReference type="Rhea" id="RHEA:17989"/>
        <dbReference type="Rhea" id="RHEA-COMP:9863"/>
        <dbReference type="Rhea" id="RHEA-COMP:11604"/>
        <dbReference type="ChEBI" id="CHEBI:15378"/>
        <dbReference type="ChEBI" id="CHEBI:29999"/>
        <dbReference type="ChEBI" id="CHEBI:30616"/>
        <dbReference type="ChEBI" id="CHEBI:83421"/>
        <dbReference type="ChEBI" id="CHEBI:456216"/>
        <dbReference type="EC" id="2.7.11.1"/>
    </reaction>
</comment>
<feature type="domain" description="Ig-like" evidence="28">
    <location>
        <begin position="834"/>
        <end position="919"/>
    </location>
</feature>
<dbReference type="FunFam" id="2.30.29.30:FF:000197">
    <property type="entry name" value="obscurin isoform X5"/>
    <property type="match status" value="1"/>
</dbReference>
<keyword evidence="31" id="KW-1185">Reference proteome</keyword>
<feature type="domain" description="Ig-like" evidence="28">
    <location>
        <begin position="3282"/>
        <end position="3366"/>
    </location>
</feature>
<reference evidence="31" key="1">
    <citation type="journal article" date="2013" name="Nat. Genet.">
        <title>The draft genomes of soft-shell turtle and green sea turtle yield insights into the development and evolution of the turtle-specific body plan.</title>
        <authorList>
            <person name="Wang Z."/>
            <person name="Pascual-Anaya J."/>
            <person name="Zadissa A."/>
            <person name="Li W."/>
            <person name="Niimura Y."/>
            <person name="Huang Z."/>
            <person name="Li C."/>
            <person name="White S."/>
            <person name="Xiong Z."/>
            <person name="Fang D."/>
            <person name="Wang B."/>
            <person name="Ming Y."/>
            <person name="Chen Y."/>
            <person name="Zheng Y."/>
            <person name="Kuraku S."/>
            <person name="Pignatelli M."/>
            <person name="Herrero J."/>
            <person name="Beal K."/>
            <person name="Nozawa M."/>
            <person name="Li Q."/>
            <person name="Wang J."/>
            <person name="Zhang H."/>
            <person name="Yu L."/>
            <person name="Shigenobu S."/>
            <person name="Wang J."/>
            <person name="Liu J."/>
            <person name="Flicek P."/>
            <person name="Searle S."/>
            <person name="Wang J."/>
            <person name="Kuratani S."/>
            <person name="Yin Y."/>
            <person name="Aken B."/>
            <person name="Zhang G."/>
            <person name="Irie N."/>
        </authorList>
    </citation>
    <scope>NUCLEOTIDE SEQUENCE [LARGE SCALE GENOMIC DNA]</scope>
</reference>
<evidence type="ECO:0000313" key="30">
    <source>
        <dbReference type="EMBL" id="EMP39798.1"/>
    </source>
</evidence>
<feature type="domain" description="Ig-like" evidence="28">
    <location>
        <begin position="5146"/>
        <end position="5229"/>
    </location>
</feature>
<feature type="domain" description="Ig-like" evidence="28">
    <location>
        <begin position="4172"/>
        <end position="4255"/>
    </location>
</feature>
<dbReference type="SUPFAM" id="SSF49265">
    <property type="entry name" value="Fibronectin type III"/>
    <property type="match status" value="1"/>
</dbReference>
<dbReference type="InterPro" id="IPR003599">
    <property type="entry name" value="Ig_sub"/>
</dbReference>
<keyword evidence="16" id="KW-0460">Magnesium</keyword>
<evidence type="ECO:0000256" key="12">
    <source>
        <dbReference type="ARBA" id="ARBA00022737"/>
    </source>
</evidence>
<dbReference type="Gene3D" id="2.30.29.30">
    <property type="entry name" value="Pleckstrin-homology domain (PH domain)/Phosphotyrosine-binding domain (PTB)"/>
    <property type="match status" value="1"/>
</dbReference>
<dbReference type="GO" id="GO:0005634">
    <property type="term" value="C:nucleus"/>
    <property type="evidence" value="ECO:0007669"/>
    <property type="project" value="UniProtKB-SubCell"/>
</dbReference>
<feature type="domain" description="Ig-like" evidence="28">
    <location>
        <begin position="1313"/>
        <end position="1379"/>
    </location>
</feature>
<feature type="region of interest" description="Disordered" evidence="24">
    <location>
        <begin position="6437"/>
        <end position="6479"/>
    </location>
</feature>
<keyword evidence="11" id="KW-0479">Metal-binding</keyword>
<dbReference type="CDD" id="cd20971">
    <property type="entry name" value="IgI_1_Titin-A168_like"/>
    <property type="match status" value="1"/>
</dbReference>
<feature type="domain" description="Ig-like" evidence="28">
    <location>
        <begin position="3729"/>
        <end position="3812"/>
    </location>
</feature>
<sequence>MDYSSFSGAPRFLTRPKAFMVSVGKDVTLSCQIVGNPVPLVSWEKDKLPIQSGGRFKMVEDGDLYRLTIYDLSLEDSGQYICRAKNTIGEAFTAVSIKVGEEMMVTESAPYFIQKPSSIRVTLGDDVTFKCKVQGSTPLSVNWEKDGRHVRGWSDSNRFQIESLGESNALKIQCARLGDSGTYVCRAENPIGSASATATLVVDTHGSYSPSSSHLDTGYGKTASLLSHLQKRREEIRKMDTSMLAAADPMAVPMYSATEGLSGIGLSLSLDYERAASLTTKSARNATFGVLTRTFNVTEGKHAKLSCYVTGEPKPEIVWKKDGEVITEGRRHFVYEDEQENFVLKILFCKQVDNGLYTCTASNLAGQTYSSVLVTVREPIIPFKTKLKDVEVQEKESATFQCEVPVPSTETAWFKEETKLQQSKKYNIEEEGTYRRLTVQNVTTDDDAVYICEMKEGSRTIAELTVQEPALAVKTPLTDVEATAGGDATFIVDLTTASSGTWYLNGKAIQSSELYIIRRTKTTHILTIRNVTKNDDGAEVKFVAKNIETTTKMKVKAAAVRITNKSGDTEKVSVRLCEEAQLWAELSDVAASVKWMKNGKEIQASPKYELKTAEKKRILKIHNITAEDAGVYECVCEGDEIVYQLSVKALVHFTNKEKAGGVVIAISGKQAEFVSETSEANVMVQWYKDGKEIRRTKKFTLEDNGKLHKLIASAVTKEDEGTYMCKVGEDTLVFNLKVSDEVVKFVNKPKAMPEISVSPSEGLELACEVSVASGAVVWKKDQTEVKQDQRMTVTSQGTDRKLIIKNVTQHDQGSYTCESKDDKVTFQVKVKEMEEVFSNKEKVQKEVKAALTESATLSCEVTQAKTEVRWYKDGKLITSSKKFKVESEGKSRRLIVEQVEKKDAGEYTCEAAGQKLTFKVIITEPEEVFANKEKVQKEVKAALTESATLSCEVAQAKTEVKWYKDGKLITSNKKFRVESEDKSRHLVVEQVEKQDAGEYICEAAGQKLTFKIIITEREDVFANQEKVQKEVKATLTESATLSCAVAQAKTEVKWYKDGKLITSSKKFKVESEGKSRRLVVEQVEKKDAGEYTCEAAGQKLTFKVLVTERENVFTNQEKLQKEVKAALTENAILSCEVTQAKTEVKWYKDGKLITSSRKFKVESEGKSRRLVVEQVEKKDAGEYICEAAGQKLTFKITVTEREDVFANKEKVQKEVKAALTESATLSCEVAQAKTEVKWYKDGKLITSSKKFKVESEGKSRRLVVEQVEKKDAGEYTCEAAGQKLTFKVLVTEREDVFANKEKVQKEVKAALTESATLSCEVAQAKTEVKWYKDGKLITSSKKFKVESEGKSRRVVVEQVEKKDAGEYTCEAAGQKLTFKVLVTEREDVFANQEKLQKEVKAALTESATLSCEVAQAKTEVKWYKDGKLITSSKKFKVESEGKSRRVVVEQVEKKDAGEYTCEAAGQKLTFKIVVTEPEEVFANKAKVQKEVKAELTESATLSCEVAQEKSDVKWYKDGKLITSSKKFKVDCEGRSRHLVVNQLEKKDAGEYTCEAAGQKLTFKIVVTEPEEVFANQEKVQKEVKAALTESVTLSCEVTQAKTEVKWYKDGKLITSSKKFKVESEDKSRRLVVEQVEKKDAGEYTCEAAGKKLTFKVIVTEAEHVFTNKEKVQKEVKAVLTESATLSCEVAQAKTEVKWYKDGKLITSGKKLKVESEDKSRRLAMEQVEKKDAGEYTCEAAGQKLTFKVIVTEPEVVFANKEKVQKEMKAVLTESTTLSCEVAQADTEVRWYKDGKLITSSKKFKVESEGKSRRLVVEQVEKKDAGEYTCEASGQKLTFKVIITEPEIIFANQEKVQKEVKAVLTESATLSCEVAQAKTEVKWYKDGKLITSSKKFKVESEGKSRRLVVEQVEKKDAGEYICEAAGQKLTFKFNVTEPESAFVNQEKVQKEVKAVLTESAILSCEVAHAKTEVKWHKDGKLITPSKKLKVESEGKFRRLVVEQVEKKDAGEYTCEAAGQKLAFKIEAVEPEAKFQKKLVQKEPIVAQEHESITLSTSVTPETAVVKWFRDGTEIKESKKYEIKADGASRTLTVKLAEGKDSAVYTCETKSDKQEFNVQVKEIPVKFAKKLEAVSAEIGGTISLTCELSQAKGDVLWYKNRVEIKPSKRFQISEDGVKRTLTVMGLRAEDKGEYSCESRDDKSSIQVTPKAPRVVKFTTGLHNMVSEEGKEATFKCTVSPSDAAVTWHRNGVKIEASKKHVISQKDTSHSLTIADLTLEDAAEISASAEGVESKATLTVREAPVTFKKKLEPKTVEERDTVTLEVELSKPSMEVKWMRNSIVLQSSDNVEIKAEGTKHSLMIKNITFADRGFYCCETLEDKTQAKLNVQMRQIKLVKGLQSLEAREKGTVTFELELSHEDVEGSWMKDGLKLKPGENCHISVLGKKHSLTLSSLKLEDSGLISFKAEGIHSSGRLIVTELPVKISKALVDIKAPEKDKVTFECELSRPNAEVKWFKNGSELRPSKKMAIISQEIKRSLIIHKCDYDDQGTYVCDAADDKSSATLIVHARDIKIIKPLEDVEVNEKESASFTCEISHDEVQTQWFKNDTKLRAGDNIKMRQEGKTYALVYKSVHVEDAAEIKFVAEKAESRAQLRVKELPVKFVKPLRDKIAIEKHRGVLECQVSRPTAKVKWYKKNVEILPSQKYELVSDSVYRKLIINDAEFQDEDVYTCDAIDDTSSAHFYVEEQSINIVKQLSDVDVTEPTEAKFECEISIPSVKPPKWSLGGEVLQTGRNVSIEQEGTIHRLILWKTNSDMTGTIQFAIGKSKSTANLLVRDINVQITRKLEDKTALERHSVVLSCDFRPSPKVVEWFKGHTLIEPSEKYKPKWEKHTAELKILKLTPEDSGTYKCRAGNAETKATLTVEARQVAITKHLQDVETEEESCAVFSCELSHDDEEVEWLLNDTVLYTNSCNEIKKIGKYHTLTLKQVTPDDAGTLTVKTEKVSESAQLKVKEKPIVFMKSLDDVVGEERGVITLECEVSKPKVNPIWKKDNVELTPGDKYEQMQAGKTLCLVVHDLDKNDAGLYTCDIGTDLAKSRVSIQELNIGITKRLKSTEVQEGENCTFECILSHESIGDFHWMLKGNEVHSGGRFKTFNKGRKYTLDIRNVVAADAGEVVFTARNLNSKASLVVKEKPAEIIKQLENKTAAAGQDISLSCEMSKPDTNVKWYKDGKAIRKSQKYDLRQEGTWAILVIHDTTTKDTGEYTCETETSKTKASVTVEEKPNRFLKELSDLKADEKGVAVFMCQTEKAAPTVTWRKGMVELKTSKKYEIIQKGNILQLTINALEKSDSDTYTCDVGEAQSRAKLIVQGQKILIIEDLEDVDVVEGESAMFKCRISPVEYSNVQWFLDKTPLHTNELNDIQSHPGGYHLLTLKKLSLKDSGVITFEAGDKKTSASLVVKEKPCIVTKELADAKIFEGEDAFLHCETSKSDSPVKWCKDGKTLRNSSKYKISRSGFEATLVIRGTEERDSGRYECEAGTAKSSAVVTVKALPVRFKRELQNEEAKEGSQVKLTCELSKPGIPVKWTKGDTVLEPSDKYELKQHGTVAELIIQDAKSIDAGDYSCSTEEQKTTARVKVNALPVLFKQNLQNTEMEEGSTVALHCEITKPDARVVWKKGGAILQESAKYELKQKGCVAELLIHNAELEDAGRYTCDTGDQQTTAQVKIHALPALIKEELKNLEATEGGTATLCCELSKAAPVEWKKGPKGLRPSGKYRMRQEGTIAELVIHDLDLKDAGDYTCVFGDQKTTATLTVNALPVRFKKELKNEEATESGTATLHCELTKAVDSVEWLKDQKVLKPRGKYRMRQEGRFAELIIQDLDLADAGDYTCVCGDQKTTAALTVNALPAFFQEELNNKEVSEGETVTLHCKLSKPAPVEWKKGQKALRPSEKCKIRQEGPFAELLILDLDLMDAGDYTCVCGEQQTTATLTVNVLPILFTKELKNQEATEGESAILHCELNKVAPTVEWKKGHKILKLSDKYKMRREGVVVELIIQDLEVTDAGNYTCVCGDQQTMAAVTVNVLPAFFKEGLKNKEASEGATATLHCELTKVPVLVEWKKGQKTLKPSEKYRMRQEGAIAELLIRDLDVQDTDDYTCVCGDQKTSAVLTVHALPALFKKELKNEEATENGTATLHCELTKASPVEWMKAQKVLKVSDKYKMRQKDAIAELTIHDLDEQDAGDYTCVCGDQKTTASLTVHVLPPRFKKELKNLEAREGEAAILCCELTKVAAPVEWKKGPKVLKPSDKFRMRQEGTIAELVIHDLDLTDAGDYTCMYGDQKTTAALTVNALPARFKEEMTNEEATEGGRATLRCQLTKVASVEWKKKHKALKPSDKYTMRQEGAAAELVIHDVEVKDSGDYTCVCGDQKTTAALIVHALPVLFQEELRNEEATEGGAATLRCELTKAAPVEWKKGHKVLKPSDKYKMRQKDTTAELEIHNLDDNDAGDYTCVCGDQQSTAVLAVHALPALFKEELKNLEVTEGKTATLHCELNKPASVEWKKGHKILKASEKYSMRQDSVTAELEIHDLGLQDAGDYTCMCGDQQTTATLIVNALPVLFKQELKNEEVAEGGSVTLRCELTKAAPVEWKIGHIVVKTSDKYKMRQQGAIAELVIHDVELKDARDYTCVSGDQKTTAALTVHALPARFKKELRNKEATEGEAVTLRGELTKAAQVEWKKGQKVLKASEKYKMRQEGAIAELVIHNLDLKDTDDYTCVCGDQQTTATLTINALPPSFKEEMCNEEATEGGTVTLHCELTKVAAPVEWKKGHRVLKPNDKYTMRQEGCIVELVVHGLDLKDAGDYTCVCGDQKTTAALTVHALPPSFKEEICNEEATEGGTVTLHCELTKVAAPVEWKKGHKVLRPNDKYTMRQEGCLLELVVHGLDLKDAGDYTCVCGDQKTTAALTVHALPIVFKQPLQNQEAEEGGTATLHCELSKPKVPVEWRKGGLGLQPSNKYEMKQRECIVELLVHNLQVEDTGEYSCDIGEQETKASLYVKALPVLFKKELKDKEVEEGATVKLQCELTKAAASVQWRKGTMDLFPCAKYEMKLDGLVAELVIHNTEPEDTSDYTCDTGDQQSTANLRVNAIKPLFKQQLKNEEVEEGGMVKLRCEVTITNAVVEWRKGGRVLQSSSKYGIRQDGTIHELCIQHLEPKDTGEYSCIAGDETTSAMLTVKEPDVTIVSGLKSVVVFEEEDAMFQCRVSHDNARDVEWKLQDVALQSNEMNEISVEKGKIHTLRLRKTTQQDTGTITFRVGPYVSTAELTVKEPAASIVEVLKDVTLYEGEDAVFKCKVSREKARDVHWCLGGVPLQPNEMNEITVQGKLHTLTLRRVTLEDSGSVSIRVGKHTSEAQLTVQAKNSIVKGLENVEAMEGGEALFECYLSKPECYNYNWLIDDEPAKTTENIEMVYFENGRRHLLLLKNLTPQDNCRVTFLTSDAVTSAFLTVKGWRLEILQPLVDTEVTAGGQATLSCVLSEAVPVSEVAWYINDVDIQPDENWEIQADGDSYRLILKKAQPHHAGEVTFAARDAIASATLSVIALPDPPEDPEILSKSSCSVTLSWFTPLSDGGCAIIGYNIQRKTPGSGWQQCNKELIQNTEFVVDSLSPGEPYRFRISTVNKVGAGEPVHLPQAVQLEPPFTVTRPLEGKSVLEGEVAVLECEFSRDTQEAIWVKGKEQLQPGGRYEIKSDGKKQILIIRAFKPEDRGLYTCMISPDVRSSALLSLEGGTLHLECVALSKTDMKIRWLKDDEELSDGRHYHIDNYSDGTCSLIITGLDMKDTGKYTCEASNKFGKVSQSAKVVVSTRAPDALRKHKQVKRLTDSETESSSGSELDDAFRKAGRRLHKLFKSKISTEMSDVEEELFVSADEGEVEVVDHQTYREDDQYIYIKFEILAEAKTAAGRFREMFAALGIPVEIDILDQGLKKIELRIGKAAPPAPGQIQPLVKRPPPPLLTSDTAPMFITELQNQEVQDGYPVSFDCVVIGKPLPTVRWFKDGKVIEEDDHYMINEDQEGCHQLIITAVVPTDMGVYRCLAENNMGVSSSKAELRVDLTSTDYDTAADATETSSYYSAKGYLSSREQEGVESTTEEEQLPQILDELHDVHVAPGTSLAKFHLKVKGYPEPRLYWFKDGQPLQASDRILKTEKKQFHALEILNVIKEDAGQYSVFITNSAGSAYSSASLVVKGPGEKEELPETDAQEQLVPPRFLERFTNKSVRKGASITFSVKVEGHPAPTITWLKEESHEDVLWIKPETPGYKLASSNMHYSLILLDVGKEYSGTYTCIATNKAGQSICTASLEVLDVKEAEVLTRERMMVTDVIMTTLGIGISIHPPEPRKGELVEGEAEGVSRSHISLADVGTEEFLQKLTSHITEMVSAKISQATLRVPGADSDDESKTPSPSPRHGRSRPSSIVQESSSESEDGDSRGEIFDIYMVTADYVPVGADREAITLKEGQYVEVLDSAHPLKWLVRTKPTKSSPSRQGWVSPAYLDKKLKLSPEWGTSEAPEFPGESVSEDEYKKKLSVVIQELLNSEEEFVKDLQFLQTHHLQYIESCPDVPETVARQKSTIFRNVSAIASFHSNSFFPELQKCDTDDDVAMCFIKNEEDFDKYIQYLVGRIQAESVILSKAIQEFYKELIRNKARNSQNCALLEQAYAIVSALTQRAENNLHISLIENYPGTLEILGEPIRQGHFIVWEGAPGARMAWKGHNRHVFLFKNYILICKPKRDTKTDTYSYIFKNMMKLSHIDVNDLVEGDDRAFEIWHEREDSVRKYLLQARTVIIKNSWVKEICGIQQRISLPVWIPPDFEEGLADCTAELGETVKLACKVTGAPKPVVAWYKDGKPVEMDPHHIIIEDPDGSCTLILDTLTGIDSGQYMCFATSPAGNASTLGKILVQVPPRFVNKVRNAYYVEDEDVQFTCTIEGAPYPQIRWYKDGALLTDINKYQTFSEPRSGVLVLVIKNASKEDMGHYECELTNRLGSARSGADLCQQSAALLAQEKRGDQAITIEVTEQETKVPKKTIIIEETITTVVKTPRQKRKMSPARPPSGYSLSRSPRSELLTPEPVYVTKVRQPVHRHEPEAARKTVIPTFFVTEPEDRQGAAARPVVVETKVEEQKPKWVEVEEIIEFKVKKSPKPAKKRGASPAKPEKDDSGVLTFTMPDPRPRRSSEDDPNTNNSNNKLVEQAKSSLPRDNLSDVDIPTLAYGADQEGAPVNSEEDISSQCGSEQLGSSSFIDYGTDGKSCMQEASNDDASEATSPLLACVGEPFVFSLETADAGEPELPPSPMNRGVKEEADELDTSWTAEGGVPDTVQDEDLPEEDTVIIDEPEELETDDIGNRDPKILTHNGKVLTLEDLEDYFPEEGETYGCDDQNYTEDKPCEISVLQTEINEPTVGKPVLLNLGRPVVPKPRQSFFSKFKEHRPEGMFMSASRVTGVQSVGPSNISFHVSETCTAAAAPGVHAAAPAASPGPSFQVKPSFCTGVQLSADNGQSSFKTEVSTRTLSYGTIGEPVMLHISTEDPSQS</sequence>
<feature type="domain" description="Ig-like" evidence="28">
    <location>
        <begin position="1569"/>
        <end position="1647"/>
    </location>
</feature>
<dbReference type="EC" id="2.7.11.1" evidence="5"/>
<feature type="domain" description="Ig-like" evidence="28">
    <location>
        <begin position="6259"/>
        <end position="6353"/>
    </location>
</feature>
<dbReference type="PROSITE" id="PS50003">
    <property type="entry name" value="PH_DOMAIN"/>
    <property type="match status" value="1"/>
</dbReference>
<feature type="domain" description="Ig-like" evidence="28">
    <location>
        <begin position="749"/>
        <end position="827"/>
    </location>
</feature>
<feature type="region of interest" description="Disordered" evidence="24">
    <location>
        <begin position="7329"/>
        <end position="7393"/>
    </location>
</feature>
<feature type="domain" description="Ig-like" evidence="28">
    <location>
        <begin position="577"/>
        <end position="646"/>
    </location>
</feature>
<feature type="domain" description="Ig-like" evidence="28">
    <location>
        <begin position="2301"/>
        <end position="2385"/>
    </location>
</feature>
<feature type="domain" description="Ig-like" evidence="28">
    <location>
        <begin position="3994"/>
        <end position="4078"/>
    </location>
</feature>
<feature type="domain" description="Ig-like" evidence="28">
    <location>
        <begin position="4261"/>
        <end position="4344"/>
    </location>
</feature>
<keyword evidence="12" id="KW-0677">Repeat</keyword>
<dbReference type="GO" id="GO:0005085">
    <property type="term" value="F:guanyl-nucleotide exchange factor activity"/>
    <property type="evidence" value="ECO:0007669"/>
    <property type="project" value="InterPro"/>
</dbReference>
<evidence type="ECO:0000256" key="18">
    <source>
        <dbReference type="ARBA" id="ARBA00023157"/>
    </source>
</evidence>
<feature type="domain" description="Ig-like" evidence="28">
    <location>
        <begin position="3817"/>
        <end position="3901"/>
    </location>
</feature>
<feature type="domain" description="Ig-like" evidence="28">
    <location>
        <begin position="2210"/>
        <end position="2296"/>
    </location>
</feature>
<dbReference type="GO" id="GO:0004674">
    <property type="term" value="F:protein serine/threonine kinase activity"/>
    <property type="evidence" value="ECO:0007669"/>
    <property type="project" value="UniProtKB-KW"/>
</dbReference>
<evidence type="ECO:0000259" key="26">
    <source>
        <dbReference type="PROSITE" id="PS50003"/>
    </source>
</evidence>
<dbReference type="GO" id="GO:0003007">
    <property type="term" value="P:heart morphogenesis"/>
    <property type="evidence" value="ECO:0007669"/>
    <property type="project" value="UniProtKB-ARBA"/>
</dbReference>
<evidence type="ECO:0000256" key="8">
    <source>
        <dbReference type="ARBA" id="ARBA00022527"/>
    </source>
</evidence>
<feature type="compositionally biased region" description="Low complexity" evidence="24">
    <location>
        <begin position="6462"/>
        <end position="6471"/>
    </location>
</feature>
<dbReference type="FunFam" id="2.60.40.10:FF:000523">
    <property type="entry name" value="obscurin isoform X4"/>
    <property type="match status" value="1"/>
</dbReference>
<evidence type="ECO:0000256" key="16">
    <source>
        <dbReference type="ARBA" id="ARBA00022842"/>
    </source>
</evidence>
<evidence type="ECO:0000256" key="10">
    <source>
        <dbReference type="ARBA" id="ARBA00022679"/>
    </source>
</evidence>
<feature type="domain" description="Ig-like" evidence="28">
    <location>
        <begin position="110"/>
        <end position="201"/>
    </location>
</feature>
<feature type="domain" description="SH3" evidence="25">
    <location>
        <begin position="6482"/>
        <end position="6549"/>
    </location>
</feature>
<dbReference type="Pfam" id="PF22697">
    <property type="entry name" value="SOS1_NGEF_PH"/>
    <property type="match status" value="1"/>
</dbReference>
<dbReference type="PROSITE" id="PS50835">
    <property type="entry name" value="IG_LIKE"/>
    <property type="match status" value="60"/>
</dbReference>
<dbReference type="FunFam" id="2.30.30.40:FF:000124">
    <property type="entry name" value="obscurin isoform X2"/>
    <property type="match status" value="1"/>
</dbReference>
<dbReference type="FunFam" id="2.60.40.10:FF:000380">
    <property type="entry name" value="obscurin isoform X3"/>
    <property type="match status" value="1"/>
</dbReference>
<feature type="domain" description="Ig-like" evidence="28">
    <location>
        <begin position="3551"/>
        <end position="3635"/>
    </location>
</feature>
<evidence type="ECO:0000259" key="25">
    <source>
        <dbReference type="PROSITE" id="PS50002"/>
    </source>
</evidence>
<dbReference type="FunFam" id="2.60.40.10:FF:000214">
    <property type="entry name" value="titin isoform X1"/>
    <property type="match status" value="4"/>
</dbReference>
<keyword evidence="6 23" id="KW-0728">SH3 domain</keyword>
<feature type="domain" description="Ig-like" evidence="28">
    <location>
        <begin position="3014"/>
        <end position="3098"/>
    </location>
</feature>
<feature type="domain" description="Ig-like" evidence="28">
    <location>
        <begin position="5233"/>
        <end position="5320"/>
    </location>
</feature>
<proteinExistence type="inferred from homology"/>
<feature type="region of interest" description="Disordered" evidence="24">
    <location>
        <begin position="7186"/>
        <end position="7287"/>
    </location>
</feature>
<feature type="domain" description="Ig-like" evidence="28">
    <location>
        <begin position="1753"/>
        <end position="1839"/>
    </location>
</feature>
<dbReference type="InterPro" id="IPR003598">
    <property type="entry name" value="Ig_sub2"/>
</dbReference>
<evidence type="ECO:0000313" key="31">
    <source>
        <dbReference type="Proteomes" id="UP000031443"/>
    </source>
</evidence>
<evidence type="ECO:0000259" key="29">
    <source>
        <dbReference type="PROSITE" id="PS50853"/>
    </source>
</evidence>
<dbReference type="FunFam" id="2.60.40.10:FF:001084">
    <property type="entry name" value="obscurin-like isoform X3"/>
    <property type="match status" value="1"/>
</dbReference>
<keyword evidence="13" id="KW-0547">Nucleotide-binding</keyword>
<feature type="domain" description="Ig-like" evidence="28">
    <location>
        <begin position="5056"/>
        <end position="5140"/>
    </location>
</feature>
<dbReference type="SUPFAM" id="SSF50729">
    <property type="entry name" value="PH domain-like"/>
    <property type="match status" value="1"/>
</dbReference>
<dbReference type="SUPFAM" id="SSF50044">
    <property type="entry name" value="SH3-domain"/>
    <property type="match status" value="1"/>
</dbReference>
<feature type="compositionally biased region" description="Basic residues" evidence="24">
    <location>
        <begin position="7186"/>
        <end position="7195"/>
    </location>
</feature>
<dbReference type="InterPro" id="IPR007110">
    <property type="entry name" value="Ig-like_dom"/>
</dbReference>
<feature type="domain" description="Ig-like" evidence="28">
    <location>
        <begin position="379"/>
        <end position="462"/>
    </location>
</feature>
<comment type="similarity">
    <text evidence="4">Belongs to the protein kinase superfamily. CAMK Ser/Thr protein kinase family.</text>
</comment>
<dbReference type="GO" id="GO:0046872">
    <property type="term" value="F:metal ion binding"/>
    <property type="evidence" value="ECO:0007669"/>
    <property type="project" value="UniProtKB-KW"/>
</dbReference>
<keyword evidence="8" id="KW-0723">Serine/threonine-protein kinase</keyword>
<dbReference type="SMART" id="SM00060">
    <property type="entry name" value="FN3"/>
    <property type="match status" value="1"/>
</dbReference>
<keyword evidence="15" id="KW-0067">ATP-binding</keyword>
<dbReference type="PANTHER" id="PTHR35971">
    <property type="entry name" value="SI:DKEY-31G6.6"/>
    <property type="match status" value="1"/>
</dbReference>
<feature type="domain" description="Ig-like" evidence="28">
    <location>
        <begin position="10"/>
        <end position="100"/>
    </location>
</feature>
<dbReference type="InterPro" id="IPR001849">
    <property type="entry name" value="PH_domain"/>
</dbReference>
<feature type="domain" description="Ig-like" evidence="28">
    <location>
        <begin position="6148"/>
        <end position="6237"/>
    </location>
</feature>
<keyword evidence="9" id="KW-0597">Phosphoprotein</keyword>
<feature type="domain" description="Ig-like" evidence="28">
    <location>
        <begin position="5324"/>
        <end position="5410"/>
    </location>
</feature>
<dbReference type="GO" id="GO:0055013">
    <property type="term" value="P:cardiac muscle cell development"/>
    <property type="evidence" value="ECO:0007669"/>
    <property type="project" value="UniProtKB-ARBA"/>
</dbReference>
<gene>
    <name evidence="30" type="ORF">UY3_02990</name>
</gene>
<dbReference type="FunFam" id="2.60.40.10:FF:000228">
    <property type="entry name" value="obscurin isoform X4"/>
    <property type="match status" value="19"/>
</dbReference>
<dbReference type="GO" id="GO:0005516">
    <property type="term" value="F:calmodulin binding"/>
    <property type="evidence" value="ECO:0007669"/>
    <property type="project" value="UniProtKB-KW"/>
</dbReference>
<dbReference type="InterPro" id="IPR036179">
    <property type="entry name" value="Ig-like_dom_sf"/>
</dbReference>
<dbReference type="FunFam" id="2.60.40.10:FF:000107">
    <property type="entry name" value="Myosin, light chain kinase a"/>
    <property type="match status" value="2"/>
</dbReference>
<feature type="domain" description="Ig-like" evidence="28">
    <location>
        <begin position="1477"/>
        <end position="1565"/>
    </location>
</feature>
<feature type="region of interest" description="Disordered" evidence="24">
    <location>
        <begin position="7086"/>
        <end position="7111"/>
    </location>
</feature>
<dbReference type="PROSITE" id="PS50002">
    <property type="entry name" value="SH3"/>
    <property type="match status" value="1"/>
</dbReference>
<evidence type="ECO:0000256" key="7">
    <source>
        <dbReference type="ARBA" id="ARBA00022490"/>
    </source>
</evidence>
<organism evidence="30 31">
    <name type="scientific">Chelonia mydas</name>
    <name type="common">Green sea-turtle</name>
    <name type="synonym">Chelonia agassizi</name>
    <dbReference type="NCBI Taxonomy" id="8469"/>
    <lineage>
        <taxon>Eukaryota</taxon>
        <taxon>Metazoa</taxon>
        <taxon>Chordata</taxon>
        <taxon>Craniata</taxon>
        <taxon>Vertebrata</taxon>
        <taxon>Euteleostomi</taxon>
        <taxon>Archelosauria</taxon>
        <taxon>Testudinata</taxon>
        <taxon>Testudines</taxon>
        <taxon>Cryptodira</taxon>
        <taxon>Durocryptodira</taxon>
        <taxon>Americhelydia</taxon>
        <taxon>Chelonioidea</taxon>
        <taxon>Cheloniidae</taxon>
        <taxon>Chelonia</taxon>
    </lineage>
</organism>
<feature type="domain" description="Ig-like" evidence="28">
    <location>
        <begin position="4967"/>
        <end position="5049"/>
    </location>
</feature>
<dbReference type="PROSITE" id="PS50010">
    <property type="entry name" value="DH_2"/>
    <property type="match status" value="1"/>
</dbReference>
<dbReference type="InterPro" id="IPR035899">
    <property type="entry name" value="DBL_dom_sf"/>
</dbReference>
<dbReference type="FunFam" id="2.60.40.10:FF:000050">
    <property type="entry name" value="Titin isoform B"/>
    <property type="match status" value="2"/>
</dbReference>
<evidence type="ECO:0000256" key="1">
    <source>
        <dbReference type="ARBA" id="ARBA00001946"/>
    </source>
</evidence>
<dbReference type="GO" id="GO:0005524">
    <property type="term" value="F:ATP binding"/>
    <property type="evidence" value="ECO:0007669"/>
    <property type="project" value="UniProtKB-KW"/>
</dbReference>
<keyword evidence="20" id="KW-0393">Immunoglobulin domain</keyword>
<feature type="domain" description="Ig-like" evidence="28">
    <location>
        <begin position="4437"/>
        <end position="4520"/>
    </location>
</feature>
<dbReference type="InterPro" id="IPR003961">
    <property type="entry name" value="FN3_dom"/>
</dbReference>
<keyword evidence="7" id="KW-0963">Cytoplasm</keyword>
<dbReference type="InterPro" id="IPR052385">
    <property type="entry name" value="Obscurin/Obscurin-like_Reg"/>
</dbReference>
<dbReference type="Gene3D" id="1.20.900.10">
    <property type="entry name" value="Dbl homology (DH) domain"/>
    <property type="match status" value="1"/>
</dbReference>
<evidence type="ECO:0000256" key="22">
    <source>
        <dbReference type="ARBA" id="ARBA00048679"/>
    </source>
</evidence>
<feature type="domain" description="Ig-like" evidence="28">
    <location>
        <begin position="4879"/>
        <end position="4962"/>
    </location>
</feature>
<dbReference type="InterPro" id="IPR035526">
    <property type="entry name" value="Obscurin_SH3"/>
</dbReference>
<dbReference type="SMART" id="SM00406">
    <property type="entry name" value="IGv"/>
    <property type="match status" value="15"/>
</dbReference>
<feature type="domain" description="DH" evidence="27">
    <location>
        <begin position="6575"/>
        <end position="6667"/>
    </location>
</feature>
<evidence type="ECO:0000256" key="14">
    <source>
        <dbReference type="ARBA" id="ARBA00022777"/>
    </source>
</evidence>
<keyword evidence="10" id="KW-0808">Transferase</keyword>
<dbReference type="FunFam" id="2.60.40.10:FF:000502">
    <property type="entry name" value="obscurin-like protein 1 isoform X2"/>
    <property type="match status" value="1"/>
</dbReference>
<feature type="domain" description="Ig-like" evidence="28">
    <location>
        <begin position="1221"/>
        <end position="1287"/>
    </location>
</feature>
<feature type="domain" description="Ig-like" evidence="28">
    <location>
        <begin position="925"/>
        <end position="1011"/>
    </location>
</feature>
<feature type="domain" description="PH" evidence="26">
    <location>
        <begin position="6739"/>
        <end position="6848"/>
    </location>
</feature>
<dbReference type="SUPFAM" id="SSF48065">
    <property type="entry name" value="DBL homology domain (DH-domain)"/>
    <property type="match status" value="1"/>
</dbReference>
<dbReference type="InterPro" id="IPR001452">
    <property type="entry name" value="SH3_domain"/>
</dbReference>
<dbReference type="FunFam" id="2.60.40.10:FF:000707">
    <property type="entry name" value="Obscurin, cytoskeletal calmodulin and titin-interacting RhoGEF"/>
    <property type="match status" value="1"/>
</dbReference>
<evidence type="ECO:0000256" key="23">
    <source>
        <dbReference type="PROSITE-ProRule" id="PRU00192"/>
    </source>
</evidence>
<dbReference type="SMART" id="SM00233">
    <property type="entry name" value="PH"/>
    <property type="match status" value="1"/>
</dbReference>
<feature type="domain" description="Ig-like" evidence="28">
    <location>
        <begin position="2835"/>
        <end position="2920"/>
    </location>
</feature>
<evidence type="ECO:0000256" key="24">
    <source>
        <dbReference type="SAM" id="MobiDB-lite"/>
    </source>
</evidence>
<dbReference type="FunFam" id="2.60.40.10:FF:000866">
    <property type="entry name" value="Obscurin, cytoskeletal calmodulin and titin-interacting RhoGEF"/>
    <property type="match status" value="1"/>
</dbReference>
<dbReference type="SMART" id="SM00408">
    <property type="entry name" value="IGc2"/>
    <property type="match status" value="59"/>
</dbReference>
<keyword evidence="18" id="KW-1015">Disulfide bond</keyword>
<dbReference type="PANTHER" id="PTHR35971:SF4">
    <property type="entry name" value="OBSCURIN"/>
    <property type="match status" value="1"/>
</dbReference>
<evidence type="ECO:0000256" key="6">
    <source>
        <dbReference type="ARBA" id="ARBA00022443"/>
    </source>
</evidence>
<evidence type="ECO:0000256" key="2">
    <source>
        <dbReference type="ARBA" id="ARBA00004123"/>
    </source>
</evidence>
<feature type="domain" description="Ig-like" evidence="28">
    <location>
        <begin position="4525"/>
        <end position="4606"/>
    </location>
</feature>
<feature type="domain" description="Ig-like" evidence="28">
    <location>
        <begin position="3640"/>
        <end position="3724"/>
    </location>
</feature>
<evidence type="ECO:0000259" key="27">
    <source>
        <dbReference type="PROSITE" id="PS50010"/>
    </source>
</evidence>
<feature type="domain" description="Ig-like" evidence="28">
    <location>
        <begin position="3193"/>
        <end position="3277"/>
    </location>
</feature>
<dbReference type="FunFam" id="2.60.40.10:FF:000599">
    <property type="entry name" value="obscurin isoform X3"/>
    <property type="match status" value="1"/>
</dbReference>
<dbReference type="GO" id="GO:0005737">
    <property type="term" value="C:cytoplasm"/>
    <property type="evidence" value="ECO:0007669"/>
    <property type="project" value="UniProtKB-SubCell"/>
</dbReference>
<feature type="domain" description="Ig-like" evidence="28">
    <location>
        <begin position="6014"/>
        <end position="6103"/>
    </location>
</feature>
<dbReference type="InterPro" id="IPR055251">
    <property type="entry name" value="SOS1_NGEF_PH"/>
</dbReference>
<dbReference type="FunFam" id="2.60.40.10:FF:001652">
    <property type="entry name" value="Uncharacterized protein"/>
    <property type="match status" value="8"/>
</dbReference>
<feature type="domain" description="Ig-like" evidence="28">
    <location>
        <begin position="5692"/>
        <end position="5768"/>
    </location>
</feature>
<dbReference type="FunFam" id="2.60.40.10:FF:000032">
    <property type="entry name" value="palladin isoform X1"/>
    <property type="match status" value="2"/>
</dbReference>
<dbReference type="FunFam" id="2.60.40.10:FF:000747">
    <property type="entry name" value="obscurin isoform X6"/>
    <property type="match status" value="1"/>
</dbReference>
<dbReference type="Proteomes" id="UP000031443">
    <property type="component" value="Unassembled WGS sequence"/>
</dbReference>
<feature type="domain" description="Ig-like" evidence="28">
    <location>
        <begin position="1845"/>
        <end position="1935"/>
    </location>
</feature>
<protein>
    <recommendedName>
        <fullName evidence="5">non-specific serine/threonine protein kinase</fullName>
        <ecNumber evidence="5">2.7.11.1</ecNumber>
    </recommendedName>
</protein>
<dbReference type="SMART" id="SM00409">
    <property type="entry name" value="IG"/>
    <property type="match status" value="68"/>
</dbReference>
<dbReference type="Pfam" id="PF07679">
    <property type="entry name" value="I-set"/>
    <property type="match status" value="64"/>
</dbReference>
<dbReference type="EMBL" id="KB515696">
    <property type="protein sequence ID" value="EMP39798.1"/>
    <property type="molecule type" value="Genomic_DNA"/>
</dbReference>
<dbReference type="Pfam" id="PF00041">
    <property type="entry name" value="fn3"/>
    <property type="match status" value="1"/>
</dbReference>
<evidence type="ECO:0000256" key="5">
    <source>
        <dbReference type="ARBA" id="ARBA00012513"/>
    </source>
</evidence>
<comment type="catalytic activity">
    <reaction evidence="21">
        <text>L-threonyl-[protein] + ATP = O-phospho-L-threonyl-[protein] + ADP + H(+)</text>
        <dbReference type="Rhea" id="RHEA:46608"/>
        <dbReference type="Rhea" id="RHEA-COMP:11060"/>
        <dbReference type="Rhea" id="RHEA-COMP:11605"/>
        <dbReference type="ChEBI" id="CHEBI:15378"/>
        <dbReference type="ChEBI" id="CHEBI:30013"/>
        <dbReference type="ChEBI" id="CHEBI:30616"/>
        <dbReference type="ChEBI" id="CHEBI:61977"/>
        <dbReference type="ChEBI" id="CHEBI:456216"/>
        <dbReference type="EC" id="2.7.11.1"/>
    </reaction>
</comment>
<feature type="domain" description="Ig-like" evidence="28">
    <location>
        <begin position="2122"/>
        <end position="2206"/>
    </location>
</feature>
<feature type="domain" description="Ig-like" evidence="28">
    <location>
        <begin position="5769"/>
        <end position="5858"/>
    </location>
</feature>
<dbReference type="InterPro" id="IPR011993">
    <property type="entry name" value="PH-like_dom_sf"/>
</dbReference>
<evidence type="ECO:0000256" key="4">
    <source>
        <dbReference type="ARBA" id="ARBA00006692"/>
    </source>
</evidence>
<dbReference type="FunFam" id="2.60.40.10:FF:000773">
    <property type="entry name" value="obscurin isoform X4"/>
    <property type="match status" value="1"/>
</dbReference>
<dbReference type="PROSITE" id="PS50853">
    <property type="entry name" value="FN3"/>
    <property type="match status" value="1"/>
</dbReference>
<feature type="domain" description="Ig-like" evidence="28">
    <location>
        <begin position="4613"/>
        <end position="4696"/>
    </location>
</feature>
<dbReference type="FunFam" id="2.60.40.10:FF:000148">
    <property type="entry name" value="titin isoform X1"/>
    <property type="match status" value="1"/>
</dbReference>
<evidence type="ECO:0000256" key="17">
    <source>
        <dbReference type="ARBA" id="ARBA00022860"/>
    </source>
</evidence>
<feature type="domain" description="Ig-like" evidence="28">
    <location>
        <begin position="1681"/>
        <end position="1747"/>
    </location>
</feature>
<feature type="domain" description="Ig-like" evidence="28">
    <location>
        <begin position="6858"/>
        <end position="6948"/>
    </location>
</feature>
<feature type="domain" description="Ig-like" evidence="28">
    <location>
        <begin position="6952"/>
        <end position="7042"/>
    </location>
</feature>
<feature type="domain" description="Ig-like" evidence="28">
    <location>
        <begin position="1129"/>
        <end position="1197"/>
    </location>
</feature>
<dbReference type="eggNOG" id="KOG0613">
    <property type="taxonomic scope" value="Eukaryota"/>
</dbReference>
<feature type="compositionally biased region" description="Polar residues" evidence="24">
    <location>
        <begin position="7274"/>
        <end position="7287"/>
    </location>
</feature>
<accession>M7C5P7</accession>
<dbReference type="SUPFAM" id="SSF48726">
    <property type="entry name" value="Immunoglobulin"/>
    <property type="match status" value="68"/>
</dbReference>
<evidence type="ECO:0000256" key="9">
    <source>
        <dbReference type="ARBA" id="ARBA00022553"/>
    </source>
</evidence>
<keyword evidence="14" id="KW-0418">Kinase</keyword>
<name>M7C5P7_CHEMY</name>
<feature type="domain" description="Ig-like" evidence="28">
    <location>
        <begin position="4083"/>
        <end position="4167"/>
    </location>
</feature>
<dbReference type="Gene3D" id="2.30.30.40">
    <property type="entry name" value="SH3 Domains"/>
    <property type="match status" value="1"/>
</dbReference>
<feature type="domain" description="Ig-like" evidence="28">
    <location>
        <begin position="3906"/>
        <end position="3989"/>
    </location>
</feature>
<feature type="domain" description="Ig-like" evidence="28">
    <location>
        <begin position="2029"/>
        <end position="2115"/>
    </location>
</feature>
<dbReference type="Pfam" id="PF00621">
    <property type="entry name" value="RhoGEF"/>
    <property type="match status" value="1"/>
</dbReference>
<feature type="domain" description="Fibronectin type-III" evidence="29">
    <location>
        <begin position="5599"/>
        <end position="5693"/>
    </location>
</feature>
<feature type="domain" description="Ig-like" evidence="28">
    <location>
        <begin position="5512"/>
        <end position="5592"/>
    </location>
</feature>
<feature type="domain" description="Ig-like" evidence="28">
    <location>
        <begin position="2657"/>
        <end position="2748"/>
    </location>
</feature>
<feature type="domain" description="Ig-like" evidence="28">
    <location>
        <begin position="674"/>
        <end position="739"/>
    </location>
</feature>
<evidence type="ECO:0000256" key="3">
    <source>
        <dbReference type="ARBA" id="ARBA00004496"/>
    </source>
</evidence>
<feature type="domain" description="Ig-like" evidence="28">
    <location>
        <begin position="4790"/>
        <end position="4873"/>
    </location>
</feature>
<keyword evidence="17" id="KW-0112">Calmodulin-binding</keyword>
<feature type="compositionally biased region" description="Acidic residues" evidence="24">
    <location>
        <begin position="7365"/>
        <end position="7388"/>
    </location>
</feature>
<feature type="domain" description="Ig-like" evidence="28">
    <location>
        <begin position="1037"/>
        <end position="1103"/>
    </location>
</feature>